<evidence type="ECO:0000313" key="2">
    <source>
        <dbReference type="EMBL" id="GJS73553.1"/>
    </source>
</evidence>
<evidence type="ECO:0000256" key="1">
    <source>
        <dbReference type="SAM" id="MobiDB-lite"/>
    </source>
</evidence>
<organism evidence="2 3">
    <name type="scientific">Tanacetum coccineum</name>
    <dbReference type="NCBI Taxonomy" id="301880"/>
    <lineage>
        <taxon>Eukaryota</taxon>
        <taxon>Viridiplantae</taxon>
        <taxon>Streptophyta</taxon>
        <taxon>Embryophyta</taxon>
        <taxon>Tracheophyta</taxon>
        <taxon>Spermatophyta</taxon>
        <taxon>Magnoliopsida</taxon>
        <taxon>eudicotyledons</taxon>
        <taxon>Gunneridae</taxon>
        <taxon>Pentapetalae</taxon>
        <taxon>asterids</taxon>
        <taxon>campanulids</taxon>
        <taxon>Asterales</taxon>
        <taxon>Asteraceae</taxon>
        <taxon>Asteroideae</taxon>
        <taxon>Anthemideae</taxon>
        <taxon>Anthemidinae</taxon>
        <taxon>Tanacetum</taxon>
    </lineage>
</organism>
<feature type="compositionally biased region" description="Polar residues" evidence="1">
    <location>
        <begin position="76"/>
        <end position="85"/>
    </location>
</feature>
<accession>A0ABQ4Y8U4</accession>
<reference evidence="2" key="2">
    <citation type="submission" date="2022-01" db="EMBL/GenBank/DDBJ databases">
        <authorList>
            <person name="Yamashiro T."/>
            <person name="Shiraishi A."/>
            <person name="Satake H."/>
            <person name="Nakayama K."/>
        </authorList>
    </citation>
    <scope>NUCLEOTIDE SEQUENCE</scope>
</reference>
<dbReference type="EMBL" id="BQNB010010163">
    <property type="protein sequence ID" value="GJS73553.1"/>
    <property type="molecule type" value="Genomic_DNA"/>
</dbReference>
<comment type="caution">
    <text evidence="2">The sequence shown here is derived from an EMBL/GenBank/DDBJ whole genome shotgun (WGS) entry which is preliminary data.</text>
</comment>
<dbReference type="Proteomes" id="UP001151760">
    <property type="component" value="Unassembled WGS sequence"/>
</dbReference>
<gene>
    <name evidence="2" type="ORF">Tco_0706394</name>
</gene>
<feature type="compositionally biased region" description="Low complexity" evidence="1">
    <location>
        <begin position="61"/>
        <end position="72"/>
    </location>
</feature>
<sequence length="85" mass="9592">MFDEYLEPPRVERLVPPASAAQVPVNSTGVLAEYPLMEDNPFAPIDNDHFINMFVPEPRSEASSSEDLSSTEYPYVSQTLHHLEK</sequence>
<proteinExistence type="predicted"/>
<name>A0ABQ4Y8U4_9ASTR</name>
<keyword evidence="3" id="KW-1185">Reference proteome</keyword>
<reference evidence="2" key="1">
    <citation type="journal article" date="2022" name="Int. J. Mol. Sci.">
        <title>Draft Genome of Tanacetum Coccineum: Genomic Comparison of Closely Related Tanacetum-Family Plants.</title>
        <authorList>
            <person name="Yamashiro T."/>
            <person name="Shiraishi A."/>
            <person name="Nakayama K."/>
            <person name="Satake H."/>
        </authorList>
    </citation>
    <scope>NUCLEOTIDE SEQUENCE</scope>
</reference>
<protein>
    <submittedName>
        <fullName evidence="2">Uncharacterized protein</fullName>
    </submittedName>
</protein>
<evidence type="ECO:0000313" key="3">
    <source>
        <dbReference type="Proteomes" id="UP001151760"/>
    </source>
</evidence>
<feature type="region of interest" description="Disordered" evidence="1">
    <location>
        <begin position="57"/>
        <end position="85"/>
    </location>
</feature>